<dbReference type="InterPro" id="IPR026702">
    <property type="entry name" value="CCDC83"/>
</dbReference>
<reference evidence="2 3" key="1">
    <citation type="journal article" date="2012" name="Genome Biol.">
        <title>Sequencing three crocodilian genomes to illuminate the evolution of archosaurs and amniotes.</title>
        <authorList>
            <person name="St John J.A."/>
            <person name="Braun E.L."/>
            <person name="Isberg S.R."/>
            <person name="Miles L.G."/>
            <person name="Chong A.Y."/>
            <person name="Gongora J."/>
            <person name="Dalzell P."/>
            <person name="Moran C."/>
            <person name="Bed'hom B."/>
            <person name="Abzhanov A."/>
            <person name="Burgess S.C."/>
            <person name="Cooksey A.M."/>
            <person name="Castoe T.A."/>
            <person name="Crawford N.G."/>
            <person name="Densmore L.D."/>
            <person name="Drew J.C."/>
            <person name="Edwards S.V."/>
            <person name="Faircloth B.C."/>
            <person name="Fujita M.K."/>
            <person name="Greenwold M.J."/>
            <person name="Hoffmann F.G."/>
            <person name="Howard J.M."/>
            <person name="Iguchi T."/>
            <person name="Janes D.E."/>
            <person name="Khan S.Y."/>
            <person name="Kohno S."/>
            <person name="de Koning A.J."/>
            <person name="Lance S.L."/>
            <person name="McCarthy F.M."/>
            <person name="McCormack J.E."/>
            <person name="Merchant M.E."/>
            <person name="Peterson D.G."/>
            <person name="Pollock D.D."/>
            <person name="Pourmand N."/>
            <person name="Raney B.J."/>
            <person name="Roessler K.A."/>
            <person name="Sanford J.R."/>
            <person name="Sawyer R.H."/>
            <person name="Schmidt C.J."/>
            <person name="Triplett E.W."/>
            <person name="Tuberville T.D."/>
            <person name="Venegas-Anaya M."/>
            <person name="Howard J.T."/>
            <person name="Jarvis E.D."/>
            <person name="Guillette L.J.Jr."/>
            <person name="Glenn T.C."/>
            <person name="Green R.E."/>
            <person name="Ray D.A."/>
        </authorList>
    </citation>
    <scope>NUCLEOTIDE SEQUENCE [LARGE SCALE GENOMIC DNA]</scope>
    <source>
        <strain evidence="2">KSC_2009_1</strain>
    </source>
</reference>
<organism evidence="2 3">
    <name type="scientific">Alligator mississippiensis</name>
    <name type="common">American alligator</name>
    <dbReference type="NCBI Taxonomy" id="8496"/>
    <lineage>
        <taxon>Eukaryota</taxon>
        <taxon>Metazoa</taxon>
        <taxon>Chordata</taxon>
        <taxon>Craniata</taxon>
        <taxon>Vertebrata</taxon>
        <taxon>Euteleostomi</taxon>
        <taxon>Archelosauria</taxon>
        <taxon>Archosauria</taxon>
        <taxon>Crocodylia</taxon>
        <taxon>Alligatoridae</taxon>
        <taxon>Alligatorinae</taxon>
        <taxon>Alligator</taxon>
    </lineage>
</organism>
<feature type="coiled-coil region" evidence="1">
    <location>
        <begin position="30"/>
        <end position="171"/>
    </location>
</feature>
<dbReference type="PANTHER" id="PTHR21468">
    <property type="entry name" value="HSD9"/>
    <property type="match status" value="1"/>
</dbReference>
<evidence type="ECO:0000256" key="1">
    <source>
        <dbReference type="SAM" id="Coils"/>
    </source>
</evidence>
<keyword evidence="1" id="KW-0175">Coiled coil</keyword>
<comment type="caution">
    <text evidence="2">The sequence shown here is derived from an EMBL/GenBank/DDBJ whole genome shotgun (WGS) entry which is preliminary data.</text>
</comment>
<sequence>MGKKKKKENLEQLYKEARSSFPEALLAFQIQIKEEAIDRLLLELKELEEKNEKYRERNKQLKEEQLGYIKDLLNDLKKHEKLLEEKEVVTRDDVEEAMKEQCQYVRDQEQLLKDLNSQISEYDEKLSVRELEKDYWLEYKNVGSGDHAKQIQILEKDIQALKDDLNEMTEFYRSTLQMTKDKIDRMVEKQKSQKKEWATENAVQHIDKSSCREIKENEWLKEEVEVYKKEVSDLEASAQLLEEENIYMIQILSDRRLQNLRISRPLFLTQGAGLQGEDELLSANLEGLACGEHSGMKDDKNECPKSMELPGAWSMEKAAMSDTQSEMEDSYEFLCGIPMPPTLDSLLYEDEKDFQEYLKLGPLEIKLMIESKKSESFCQLVQLFFLPEHQLDLFLTILAILSPSLLSSSQQWQVQTLC</sequence>
<dbReference type="PANTHER" id="PTHR21468:SF1">
    <property type="entry name" value="COILED-COIL DOMAIN-CONTAINING PROTEIN 83"/>
    <property type="match status" value="1"/>
</dbReference>
<dbReference type="EMBL" id="AKHW03002570">
    <property type="protein sequence ID" value="KYO37822.1"/>
    <property type="molecule type" value="Genomic_DNA"/>
</dbReference>
<accession>A0A151NLW5</accession>
<protein>
    <submittedName>
        <fullName evidence="2">Coiled-coil domain-containing protein 83</fullName>
    </submittedName>
</protein>
<dbReference type="Proteomes" id="UP000050525">
    <property type="component" value="Unassembled WGS sequence"/>
</dbReference>
<feature type="coiled-coil region" evidence="1">
    <location>
        <begin position="217"/>
        <end position="244"/>
    </location>
</feature>
<name>A0A151NLW5_ALLMI</name>
<dbReference type="AlphaFoldDB" id="A0A151NLW5"/>
<dbReference type="STRING" id="8496.A0A151NLW5"/>
<proteinExistence type="predicted"/>
<keyword evidence="3" id="KW-1185">Reference proteome</keyword>
<dbReference type="eggNOG" id="ENOG502QS0V">
    <property type="taxonomic scope" value="Eukaryota"/>
</dbReference>
<evidence type="ECO:0000313" key="2">
    <source>
        <dbReference type="EMBL" id="KYO37822.1"/>
    </source>
</evidence>
<gene>
    <name evidence="2" type="primary">CCDC83</name>
    <name evidence="2" type="ORF">Y1Q_0004679</name>
</gene>
<evidence type="ECO:0000313" key="3">
    <source>
        <dbReference type="Proteomes" id="UP000050525"/>
    </source>
</evidence>